<dbReference type="EMBL" id="BONJ01000001">
    <property type="protein sequence ID" value="GIG12204.1"/>
    <property type="molecule type" value="Genomic_DNA"/>
</dbReference>
<evidence type="ECO:0000256" key="2">
    <source>
        <dbReference type="SAM" id="Phobius"/>
    </source>
</evidence>
<name>A0A8J3LAP0_9ACTN</name>
<feature type="compositionally biased region" description="Low complexity" evidence="1">
    <location>
        <begin position="65"/>
        <end position="100"/>
    </location>
</feature>
<keyword evidence="2" id="KW-1133">Transmembrane helix</keyword>
<keyword evidence="2" id="KW-0812">Transmembrane</keyword>
<reference evidence="3" key="1">
    <citation type="submission" date="2021-01" db="EMBL/GenBank/DDBJ databases">
        <title>Whole genome shotgun sequence of Catellatospora methionotrophica NBRC 14553.</title>
        <authorList>
            <person name="Komaki H."/>
            <person name="Tamura T."/>
        </authorList>
    </citation>
    <scope>NUCLEOTIDE SEQUENCE</scope>
    <source>
        <strain evidence="3">NBRC 14553</strain>
    </source>
</reference>
<proteinExistence type="predicted"/>
<dbReference type="Proteomes" id="UP000660339">
    <property type="component" value="Unassembled WGS sequence"/>
</dbReference>
<evidence type="ECO:0000256" key="1">
    <source>
        <dbReference type="SAM" id="MobiDB-lite"/>
    </source>
</evidence>
<comment type="caution">
    <text evidence="3">The sequence shown here is derived from an EMBL/GenBank/DDBJ whole genome shotgun (WGS) entry which is preliminary data.</text>
</comment>
<dbReference type="AlphaFoldDB" id="A0A8J3LAP0"/>
<dbReference type="RefSeq" id="WP_166380257.1">
    <property type="nucleotide sequence ID" value="NZ_BAAATT010000011.1"/>
</dbReference>
<feature type="transmembrane region" description="Helical" evidence="2">
    <location>
        <begin position="23"/>
        <end position="43"/>
    </location>
</feature>
<protein>
    <submittedName>
        <fullName evidence="3">Uncharacterized protein</fullName>
    </submittedName>
</protein>
<keyword evidence="2" id="KW-0472">Membrane</keyword>
<evidence type="ECO:0000313" key="3">
    <source>
        <dbReference type="EMBL" id="GIG12204.1"/>
    </source>
</evidence>
<feature type="region of interest" description="Disordered" evidence="1">
    <location>
        <begin position="64"/>
        <end position="102"/>
    </location>
</feature>
<gene>
    <name evidence="3" type="ORF">Cme02nite_05360</name>
</gene>
<keyword evidence="4" id="KW-1185">Reference proteome</keyword>
<accession>A0A8J3LAP0</accession>
<evidence type="ECO:0000313" key="4">
    <source>
        <dbReference type="Proteomes" id="UP000660339"/>
    </source>
</evidence>
<sequence length="250" mass="25867">MQEHSQGGDTEVVPSADRPRRGLWAALALVAVLAVGGGAVAWVSSGDDGQTPLATAPAAFNTADVSASPSPSVQPSVSPSALPSPSVKPSVKPTPSRSPSKAAVKITLRVPASLEGIAKAPGTGGPLPDDIKQHYPQAKWVSGAYGDEEEVAGKKLAFYAATSSRLGTPASEVQWLSQRMGEDGFTGFATVPAGWLGGAAKCGHQQILGSVFVCIWADSGSIGMIMLWDYDQSEAKSAFLRVRAQIERRG</sequence>
<organism evidence="3 4">
    <name type="scientific">Catellatospora methionotrophica</name>
    <dbReference type="NCBI Taxonomy" id="121620"/>
    <lineage>
        <taxon>Bacteria</taxon>
        <taxon>Bacillati</taxon>
        <taxon>Actinomycetota</taxon>
        <taxon>Actinomycetes</taxon>
        <taxon>Micromonosporales</taxon>
        <taxon>Micromonosporaceae</taxon>
        <taxon>Catellatospora</taxon>
    </lineage>
</organism>